<evidence type="ECO:0000259" key="6">
    <source>
        <dbReference type="PROSITE" id="PS50255"/>
    </source>
</evidence>
<evidence type="ECO:0000313" key="8">
    <source>
        <dbReference type="EMBL" id="GIQ86606.1"/>
    </source>
</evidence>
<feature type="region of interest" description="Disordered" evidence="5">
    <location>
        <begin position="87"/>
        <end position="111"/>
    </location>
</feature>
<name>A0A9K3CYK9_9EUKA</name>
<dbReference type="GO" id="GO:0020037">
    <property type="term" value="F:heme binding"/>
    <property type="evidence" value="ECO:0007669"/>
    <property type="project" value="UniProtKB-UniRule"/>
</dbReference>
<evidence type="ECO:0000256" key="1">
    <source>
        <dbReference type="ARBA" id="ARBA00022617"/>
    </source>
</evidence>
<dbReference type="EMBL" id="BDIP01001645">
    <property type="protein sequence ID" value="GIQ84845.1"/>
    <property type="molecule type" value="Genomic_DNA"/>
</dbReference>
<keyword evidence="1 4" id="KW-0349">Heme</keyword>
<evidence type="ECO:0000256" key="4">
    <source>
        <dbReference type="RuleBase" id="RU362121"/>
    </source>
</evidence>
<evidence type="ECO:0000256" key="5">
    <source>
        <dbReference type="SAM" id="MobiDB-lite"/>
    </source>
</evidence>
<keyword evidence="2 4" id="KW-0479">Metal-binding</keyword>
<evidence type="ECO:0000313" key="9">
    <source>
        <dbReference type="Proteomes" id="UP000265618"/>
    </source>
</evidence>
<dbReference type="InterPro" id="IPR018506">
    <property type="entry name" value="Cyt_B5_heme-BS"/>
</dbReference>
<proteinExistence type="inferred from homology"/>
<evidence type="ECO:0000313" key="7">
    <source>
        <dbReference type="EMBL" id="GIQ84845.1"/>
    </source>
</evidence>
<dbReference type="OrthoDB" id="2370087at2759"/>
<gene>
    <name evidence="7" type="ORF">KIPB_006418</name>
    <name evidence="8" type="ORF">KIPB_008489</name>
</gene>
<evidence type="ECO:0000256" key="2">
    <source>
        <dbReference type="ARBA" id="ARBA00022723"/>
    </source>
</evidence>
<dbReference type="AlphaFoldDB" id="A0A9K3CYK9"/>
<keyword evidence="3 4" id="KW-0408">Iron</keyword>
<feature type="compositionally biased region" description="Basic and acidic residues" evidence="5">
    <location>
        <begin position="94"/>
        <end position="104"/>
    </location>
</feature>
<reference evidence="7 9" key="2">
    <citation type="journal article" date="2018" name="PLoS ONE">
        <title>The draft genome of Kipferlia bialata reveals reductive genome evolution in fornicate parasites.</title>
        <authorList>
            <person name="Tanifuji G."/>
            <person name="Takabayashi S."/>
            <person name="Kume K."/>
            <person name="Takagi M."/>
            <person name="Nakayama T."/>
            <person name="Kamikawa R."/>
            <person name="Inagaki Y."/>
            <person name="Hashimoto T."/>
        </authorList>
    </citation>
    <scope>NUCLEOTIDE SEQUENCE [LARGE SCALE GENOMIC DNA]</scope>
    <source>
        <strain evidence="7">NY0173</strain>
    </source>
</reference>
<evidence type="ECO:0000256" key="3">
    <source>
        <dbReference type="ARBA" id="ARBA00023004"/>
    </source>
</evidence>
<dbReference type="Pfam" id="PF00173">
    <property type="entry name" value="Cyt-b5"/>
    <property type="match status" value="1"/>
</dbReference>
<dbReference type="GO" id="GO:0046872">
    <property type="term" value="F:metal ion binding"/>
    <property type="evidence" value="ECO:0007669"/>
    <property type="project" value="UniProtKB-UniRule"/>
</dbReference>
<dbReference type="InterPro" id="IPR001199">
    <property type="entry name" value="Cyt_B5-like_heme/steroid-bd"/>
</dbReference>
<reference evidence="7" key="1">
    <citation type="submission" date="2016-10" db="EMBL/GenBank/DDBJ databases">
        <authorList>
            <person name="Tanifuji G."/>
            <person name="Kume K."/>
            <person name="Nakayama T."/>
            <person name="Takabayashi S."/>
            <person name="Hashimoto T."/>
        </authorList>
    </citation>
    <scope>NUCLEOTIDE SEQUENCE</scope>
    <source>
        <strain evidence="7">NY0173</strain>
    </source>
</reference>
<dbReference type="SMART" id="SM01117">
    <property type="entry name" value="Cyt-b5"/>
    <property type="match status" value="1"/>
</dbReference>
<comment type="caution">
    <text evidence="7">The sequence shown here is derived from an EMBL/GenBank/DDBJ whole genome shotgun (WGS) entry which is preliminary data.</text>
</comment>
<dbReference type="Gene3D" id="3.10.120.10">
    <property type="entry name" value="Cytochrome b5-like heme/steroid binding domain"/>
    <property type="match status" value="1"/>
</dbReference>
<protein>
    <recommendedName>
        <fullName evidence="6">Cytochrome b5 heme-binding domain-containing protein</fullName>
    </recommendedName>
</protein>
<feature type="domain" description="Cytochrome b5 heme-binding" evidence="6">
    <location>
        <begin position="9"/>
        <end position="85"/>
    </location>
</feature>
<dbReference type="EMBL" id="BDIP01002644">
    <property type="protein sequence ID" value="GIQ86606.1"/>
    <property type="molecule type" value="Genomic_DNA"/>
</dbReference>
<accession>A0A9K3CYK9</accession>
<organism evidence="7 9">
    <name type="scientific">Kipferlia bialata</name>
    <dbReference type="NCBI Taxonomy" id="797122"/>
    <lineage>
        <taxon>Eukaryota</taxon>
        <taxon>Metamonada</taxon>
        <taxon>Carpediemonas-like organisms</taxon>
        <taxon>Kipferlia</taxon>
    </lineage>
</organism>
<keyword evidence="9" id="KW-1185">Reference proteome</keyword>
<dbReference type="InterPro" id="IPR036400">
    <property type="entry name" value="Cyt_B5-like_heme/steroid_sf"/>
</dbReference>
<dbReference type="PROSITE" id="PS50255">
    <property type="entry name" value="CYTOCHROME_B5_2"/>
    <property type="match status" value="1"/>
</dbReference>
<comment type="similarity">
    <text evidence="4">Belongs to the cytochrome b5 family.</text>
</comment>
<dbReference type="SUPFAM" id="SSF55856">
    <property type="entry name" value="Cytochrome b5-like heme/steroid binding domain"/>
    <property type="match status" value="1"/>
</dbReference>
<dbReference type="PROSITE" id="PS00191">
    <property type="entry name" value="CYTOCHROME_B5_1"/>
    <property type="match status" value="1"/>
</dbReference>
<dbReference type="Proteomes" id="UP000265618">
    <property type="component" value="Unassembled WGS sequence"/>
</dbReference>
<sequence length="111" mass="11908">MGCCPSKMSKEYTFKDMEAAAKKGKYLIVVDGLVLDVTKYVSKHPGGKVIMNAVASDGSNCFVRHHRPHGMSGKRAASLCVGRLAESEVPPPVRDPRGTLESVHKALGGQK</sequence>